<dbReference type="Gramene" id="mRNA:HanXRQr2_Chr15g0677561">
    <property type="protein sequence ID" value="mRNA:HanXRQr2_Chr15g0677561"/>
    <property type="gene ID" value="HanXRQr2_Chr15g0677561"/>
</dbReference>
<reference evidence="2" key="2">
    <citation type="submission" date="2020-06" db="EMBL/GenBank/DDBJ databases">
        <title>Helianthus annuus Genome sequencing and assembly Release 2.</title>
        <authorList>
            <person name="Gouzy J."/>
            <person name="Langlade N."/>
            <person name="Munos S."/>
        </authorList>
    </citation>
    <scope>NUCLEOTIDE SEQUENCE</scope>
    <source>
        <tissue evidence="2">Leaves</tissue>
    </source>
</reference>
<reference evidence="2" key="1">
    <citation type="journal article" date="2017" name="Nature">
        <title>The sunflower genome provides insights into oil metabolism, flowering and Asterid evolution.</title>
        <authorList>
            <person name="Badouin H."/>
            <person name="Gouzy J."/>
            <person name="Grassa C.J."/>
            <person name="Murat F."/>
            <person name="Staton S.E."/>
            <person name="Cottret L."/>
            <person name="Lelandais-Briere C."/>
            <person name="Owens G.L."/>
            <person name="Carrere S."/>
            <person name="Mayjonade B."/>
            <person name="Legrand L."/>
            <person name="Gill N."/>
            <person name="Kane N.C."/>
            <person name="Bowers J.E."/>
            <person name="Hubner S."/>
            <person name="Bellec A."/>
            <person name="Berard A."/>
            <person name="Berges H."/>
            <person name="Blanchet N."/>
            <person name="Boniface M.C."/>
            <person name="Brunel D."/>
            <person name="Catrice O."/>
            <person name="Chaidir N."/>
            <person name="Claudel C."/>
            <person name="Donnadieu C."/>
            <person name="Faraut T."/>
            <person name="Fievet G."/>
            <person name="Helmstetter N."/>
            <person name="King M."/>
            <person name="Knapp S.J."/>
            <person name="Lai Z."/>
            <person name="Le Paslier M.C."/>
            <person name="Lippi Y."/>
            <person name="Lorenzon L."/>
            <person name="Mandel J.R."/>
            <person name="Marage G."/>
            <person name="Marchand G."/>
            <person name="Marquand E."/>
            <person name="Bret-Mestries E."/>
            <person name="Morien E."/>
            <person name="Nambeesan S."/>
            <person name="Nguyen T."/>
            <person name="Pegot-Espagnet P."/>
            <person name="Pouilly N."/>
            <person name="Raftis F."/>
            <person name="Sallet E."/>
            <person name="Schiex T."/>
            <person name="Thomas J."/>
            <person name="Vandecasteele C."/>
            <person name="Vares D."/>
            <person name="Vear F."/>
            <person name="Vautrin S."/>
            <person name="Crespi M."/>
            <person name="Mangin B."/>
            <person name="Burke J.M."/>
            <person name="Salse J."/>
            <person name="Munos S."/>
            <person name="Vincourt P."/>
            <person name="Rieseberg L.H."/>
            <person name="Langlade N.B."/>
        </authorList>
    </citation>
    <scope>NUCLEOTIDE SEQUENCE</scope>
    <source>
        <tissue evidence="2">Leaves</tissue>
    </source>
</reference>
<feature type="coiled-coil region" evidence="1">
    <location>
        <begin position="3"/>
        <end position="30"/>
    </location>
</feature>
<sequence>MRLREAENELEQSNTEVDNLTSQLAALRGDRNWLISNGLVGAFEYLRHSGSFTTLLDRLSTAAYQSGHHDGVYIGYHECQQSGRITHAFHATRGKLQGDMADALEAACNDPLPAYADLTKHVAEDGVDALRLMLEPMEEHLMLMSLMTLPFF</sequence>
<dbReference type="AlphaFoldDB" id="A0A9K3DY19"/>
<proteinExistence type="predicted"/>
<keyword evidence="3" id="KW-1185">Reference proteome</keyword>
<evidence type="ECO:0000313" key="3">
    <source>
        <dbReference type="Proteomes" id="UP000215914"/>
    </source>
</evidence>
<keyword evidence="1" id="KW-0175">Coiled coil</keyword>
<evidence type="ECO:0000313" key="2">
    <source>
        <dbReference type="EMBL" id="KAF5763205.1"/>
    </source>
</evidence>
<comment type="caution">
    <text evidence="2">The sequence shown here is derived from an EMBL/GenBank/DDBJ whole genome shotgun (WGS) entry which is preliminary data.</text>
</comment>
<protein>
    <submittedName>
        <fullName evidence="2">Uncharacterized protein</fullName>
    </submittedName>
</protein>
<gene>
    <name evidence="2" type="ORF">HanXRQr2_Chr15g0677561</name>
</gene>
<dbReference type="EMBL" id="MNCJ02000330">
    <property type="protein sequence ID" value="KAF5763205.1"/>
    <property type="molecule type" value="Genomic_DNA"/>
</dbReference>
<accession>A0A9K3DY19</accession>
<name>A0A9K3DY19_HELAN</name>
<evidence type="ECO:0000256" key="1">
    <source>
        <dbReference type="SAM" id="Coils"/>
    </source>
</evidence>
<dbReference type="Proteomes" id="UP000215914">
    <property type="component" value="Unassembled WGS sequence"/>
</dbReference>
<organism evidence="2 3">
    <name type="scientific">Helianthus annuus</name>
    <name type="common">Common sunflower</name>
    <dbReference type="NCBI Taxonomy" id="4232"/>
    <lineage>
        <taxon>Eukaryota</taxon>
        <taxon>Viridiplantae</taxon>
        <taxon>Streptophyta</taxon>
        <taxon>Embryophyta</taxon>
        <taxon>Tracheophyta</taxon>
        <taxon>Spermatophyta</taxon>
        <taxon>Magnoliopsida</taxon>
        <taxon>eudicotyledons</taxon>
        <taxon>Gunneridae</taxon>
        <taxon>Pentapetalae</taxon>
        <taxon>asterids</taxon>
        <taxon>campanulids</taxon>
        <taxon>Asterales</taxon>
        <taxon>Asteraceae</taxon>
        <taxon>Asteroideae</taxon>
        <taxon>Heliantheae alliance</taxon>
        <taxon>Heliantheae</taxon>
        <taxon>Helianthus</taxon>
    </lineage>
</organism>